<evidence type="ECO:0000256" key="3">
    <source>
        <dbReference type="SAM" id="SignalP"/>
    </source>
</evidence>
<dbReference type="Proteomes" id="UP000193560">
    <property type="component" value="Unassembled WGS sequence"/>
</dbReference>
<reference evidence="4 5" key="1">
    <citation type="submission" date="2016-07" db="EMBL/GenBank/DDBJ databases">
        <title>Pervasive Adenine N6-methylation of Active Genes in Fungi.</title>
        <authorList>
            <consortium name="DOE Joint Genome Institute"/>
            <person name="Mondo S.J."/>
            <person name="Dannebaum R.O."/>
            <person name="Kuo R.C."/>
            <person name="Labutti K."/>
            <person name="Haridas S."/>
            <person name="Kuo A."/>
            <person name="Salamov A."/>
            <person name="Ahrendt S.R."/>
            <person name="Lipzen A."/>
            <person name="Sullivan W."/>
            <person name="Andreopoulos W.B."/>
            <person name="Clum A."/>
            <person name="Lindquist E."/>
            <person name="Daum C."/>
            <person name="Ramamoorthy G.K."/>
            <person name="Gryganskyi A."/>
            <person name="Culley D."/>
            <person name="Magnuson J.K."/>
            <person name="James T.Y."/>
            <person name="O'Malley M.A."/>
            <person name="Stajich J.E."/>
            <person name="Spatafora J.W."/>
            <person name="Visel A."/>
            <person name="Grigoriev I.V."/>
        </authorList>
    </citation>
    <scope>NUCLEOTIDE SEQUENCE [LARGE SCALE GENOMIC DNA]</scope>
    <source>
        <strain evidence="4 5">NRRL 1336</strain>
    </source>
</reference>
<feature type="chain" id="PRO_5013004761" description="MARVEL domain-containing protein" evidence="3">
    <location>
        <begin position="28"/>
        <end position="409"/>
    </location>
</feature>
<dbReference type="OrthoDB" id="2286361at2759"/>
<keyword evidence="2" id="KW-0812">Transmembrane</keyword>
<sequence length="409" mass="46185">MLRTSLFLNALIALFSCAGLCIDLTAAFQTQNSQLNGLYWQHWIYFGTFVLSILVNVVVSVHILYYGLLRRTRIICLIPLMLFFITLTSCIIFDDKAPLIDIKTDPQSAIMGGLFFHCALYNPDHDIDYPALYHRCMLLDATWLSAVIICLLWLVLFFIIWFASSSYFRTSPTQSSMQIYKYQISDSHLKLGPPSMTSRASSVDKRVGVNITNTNNKTMTDLSGPLKHLAYLPTKSLPPLNQRPSEDTLYLPIHSNATTAITSCYDSDSLLRGSLLQPHEEKVQVSDIWLQHFGPSLTFTTPSETCSKNHTYAHSMNLDWMKRINQQHGDTDDTGANSTNGNDDDDDDGAARVDEKKDDERIQQRDGGFIYPSSRRLIIAQSCPEFDNKNMKTLLKSTSNAADDTSLRY</sequence>
<gene>
    <name evidence="4" type="ORF">BCR42DRAFT_410725</name>
</gene>
<feature type="region of interest" description="Disordered" evidence="1">
    <location>
        <begin position="327"/>
        <end position="367"/>
    </location>
</feature>
<accession>A0A1X2IPE0</accession>
<feature type="signal peptide" evidence="3">
    <location>
        <begin position="1"/>
        <end position="27"/>
    </location>
</feature>
<evidence type="ECO:0000313" key="5">
    <source>
        <dbReference type="Proteomes" id="UP000193560"/>
    </source>
</evidence>
<protein>
    <recommendedName>
        <fullName evidence="6">MARVEL domain-containing protein</fullName>
    </recommendedName>
</protein>
<keyword evidence="2" id="KW-0472">Membrane</keyword>
<evidence type="ECO:0000313" key="4">
    <source>
        <dbReference type="EMBL" id="ORZ19886.1"/>
    </source>
</evidence>
<dbReference type="EMBL" id="MCGE01000007">
    <property type="protein sequence ID" value="ORZ19886.1"/>
    <property type="molecule type" value="Genomic_DNA"/>
</dbReference>
<evidence type="ECO:0000256" key="2">
    <source>
        <dbReference type="SAM" id="Phobius"/>
    </source>
</evidence>
<feature type="transmembrane region" description="Helical" evidence="2">
    <location>
        <begin position="143"/>
        <end position="163"/>
    </location>
</feature>
<dbReference type="AlphaFoldDB" id="A0A1X2IPE0"/>
<evidence type="ECO:0000256" key="1">
    <source>
        <dbReference type="SAM" id="MobiDB-lite"/>
    </source>
</evidence>
<keyword evidence="2" id="KW-1133">Transmembrane helix</keyword>
<name>A0A1X2IPE0_9FUNG</name>
<feature type="transmembrane region" description="Helical" evidence="2">
    <location>
        <begin position="74"/>
        <end position="94"/>
    </location>
</feature>
<feature type="compositionally biased region" description="Basic and acidic residues" evidence="1">
    <location>
        <begin position="349"/>
        <end position="364"/>
    </location>
</feature>
<feature type="transmembrane region" description="Helical" evidence="2">
    <location>
        <begin position="43"/>
        <end position="67"/>
    </location>
</feature>
<dbReference type="PROSITE" id="PS51257">
    <property type="entry name" value="PROKAR_LIPOPROTEIN"/>
    <property type="match status" value="1"/>
</dbReference>
<comment type="caution">
    <text evidence="4">The sequence shown here is derived from an EMBL/GenBank/DDBJ whole genome shotgun (WGS) entry which is preliminary data.</text>
</comment>
<organism evidence="4 5">
    <name type="scientific">Absidia repens</name>
    <dbReference type="NCBI Taxonomy" id="90262"/>
    <lineage>
        <taxon>Eukaryota</taxon>
        <taxon>Fungi</taxon>
        <taxon>Fungi incertae sedis</taxon>
        <taxon>Mucoromycota</taxon>
        <taxon>Mucoromycotina</taxon>
        <taxon>Mucoromycetes</taxon>
        <taxon>Mucorales</taxon>
        <taxon>Cunninghamellaceae</taxon>
        <taxon>Absidia</taxon>
    </lineage>
</organism>
<keyword evidence="5" id="KW-1185">Reference proteome</keyword>
<evidence type="ECO:0008006" key="6">
    <source>
        <dbReference type="Google" id="ProtNLM"/>
    </source>
</evidence>
<keyword evidence="3" id="KW-0732">Signal</keyword>
<proteinExistence type="predicted"/>